<feature type="domain" description="Sulfatase N-terminal" evidence="2">
    <location>
        <begin position="119"/>
        <end position="485"/>
    </location>
</feature>
<dbReference type="InterPro" id="IPR017850">
    <property type="entry name" value="Alkaline_phosphatase_core_sf"/>
</dbReference>
<organism evidence="3 4">
    <name type="scientific">Candidatus Accumulibacter aalborgensis</name>
    <dbReference type="NCBI Taxonomy" id="1860102"/>
    <lineage>
        <taxon>Bacteria</taxon>
        <taxon>Pseudomonadati</taxon>
        <taxon>Pseudomonadota</taxon>
        <taxon>Betaproteobacteria</taxon>
        <taxon>Candidatus Accumulibacter</taxon>
    </lineage>
</organism>
<accession>A0A1A8XX20</accession>
<dbReference type="Gene3D" id="3.40.720.10">
    <property type="entry name" value="Alkaline Phosphatase, subunit A"/>
    <property type="match status" value="1"/>
</dbReference>
<evidence type="ECO:0000313" key="3">
    <source>
        <dbReference type="EMBL" id="SBT08573.1"/>
    </source>
</evidence>
<dbReference type="InterPro" id="IPR000917">
    <property type="entry name" value="Sulfatase_N"/>
</dbReference>
<evidence type="ECO:0000256" key="1">
    <source>
        <dbReference type="SAM" id="Phobius"/>
    </source>
</evidence>
<sequence length="659" mass="71747">MGIQITSIERKLRRSGGGRRAVVVGSAVVFFFLYAGLQAALVDSGILHTPYMIKCRLVELWICFKDGDGSVFSSCRLFAKHPIVKEKILILNCLTRFCCLLIATLALVAGQAQGATGKPNILFIMGDDIGWMQPSIYHQGLMVGETPNIDRIGHEGAKFMTYYAEQSCTAGRTAFFTGMTPLRAGMIPPQLPGSPSFLQPGTPSLAKFLLDLGYTTGEFGKNHLGDHSAALPTAHGFQEFWGYLYHLDAMQGVSFPDINKTPTEQAIIAPCKNTPVRGLSDPPGAVDAKTTLCMTPPRPVLACTSSDGTEKNQTCSDQGPLTLKRSETVDEEISTKVIDFLDRNDPKKTNKPFFVWYNPARMHVTTMLSDKYMAMVGTKGGKDWGANEAAMKQVDDNIGEVIKKLEAMGELDNTIIVFTTDNGAEVITYPDGGNTPFKGGKLTTWEGGMRAPAVIRWPGHIKPGTVLNDMFASYDWMPTLVEIAGGAKGNALNEQIMAGKYPGIVKTKLQGVNQLDYLTGKSATSARDTFFYYGGAVPSAVRYKNWKIYFAMASEAATGGLMGVHTFHWPLVNNIKRDPFEGSVGFEPKTLLGTGGALAGPMTAYIYDWNIIPIGQALWLKELESYGPFPALQSPASYSLAQVLVEVKNQMARTRSRGD</sequence>
<dbReference type="PANTHER" id="PTHR43751:SF2">
    <property type="entry name" value="SULFATASE N-TERMINAL DOMAIN-CONTAINING PROTEIN"/>
    <property type="match status" value="1"/>
</dbReference>
<dbReference type="Pfam" id="PF00884">
    <property type="entry name" value="Sulfatase"/>
    <property type="match status" value="1"/>
</dbReference>
<keyword evidence="1" id="KW-0812">Transmembrane</keyword>
<protein>
    <submittedName>
        <fullName evidence="3">Sulfatase</fullName>
    </submittedName>
</protein>
<name>A0A1A8XX20_9PROT</name>
<keyword evidence="1" id="KW-0472">Membrane</keyword>
<proteinExistence type="predicted"/>
<dbReference type="AlphaFoldDB" id="A0A1A8XX20"/>
<dbReference type="SUPFAM" id="SSF53649">
    <property type="entry name" value="Alkaline phosphatase-like"/>
    <property type="match status" value="1"/>
</dbReference>
<evidence type="ECO:0000313" key="4">
    <source>
        <dbReference type="Proteomes" id="UP000199169"/>
    </source>
</evidence>
<feature type="transmembrane region" description="Helical" evidence="1">
    <location>
        <begin position="21"/>
        <end position="42"/>
    </location>
</feature>
<dbReference type="PANTHER" id="PTHR43751">
    <property type="entry name" value="SULFATASE"/>
    <property type="match status" value="1"/>
</dbReference>
<gene>
    <name evidence="3" type="ORF">ACCAA_580049</name>
</gene>
<keyword evidence="4" id="KW-1185">Reference proteome</keyword>
<dbReference type="CDD" id="cd16142">
    <property type="entry name" value="ARS_like"/>
    <property type="match status" value="1"/>
</dbReference>
<keyword evidence="1" id="KW-1133">Transmembrane helix</keyword>
<dbReference type="InterPro" id="IPR052701">
    <property type="entry name" value="GAG_Ulvan_Degrading_Sulfatases"/>
</dbReference>
<reference evidence="3 4" key="1">
    <citation type="submission" date="2016-06" db="EMBL/GenBank/DDBJ databases">
        <authorList>
            <person name="Kjaerup R.B."/>
            <person name="Dalgaard T.S."/>
            <person name="Juul-Madsen H.R."/>
        </authorList>
    </citation>
    <scope>NUCLEOTIDE SEQUENCE [LARGE SCALE GENOMIC DNA]</scope>
    <source>
        <strain evidence="3">3</strain>
    </source>
</reference>
<dbReference type="Proteomes" id="UP000199169">
    <property type="component" value="Unassembled WGS sequence"/>
</dbReference>
<evidence type="ECO:0000259" key="2">
    <source>
        <dbReference type="Pfam" id="PF00884"/>
    </source>
</evidence>
<dbReference type="STRING" id="1860102.ACCAA_580049"/>
<dbReference type="EMBL" id="FLQX01000136">
    <property type="protein sequence ID" value="SBT08573.1"/>
    <property type="molecule type" value="Genomic_DNA"/>
</dbReference>